<reference evidence="1 2" key="1">
    <citation type="submission" date="2021-06" db="EMBL/GenBank/DDBJ databases">
        <title>Caerostris darwini draft genome.</title>
        <authorList>
            <person name="Kono N."/>
            <person name="Arakawa K."/>
        </authorList>
    </citation>
    <scope>NUCLEOTIDE SEQUENCE [LARGE SCALE GENOMIC DNA]</scope>
</reference>
<dbReference type="EMBL" id="BPLQ01005205">
    <property type="protein sequence ID" value="GIY13270.1"/>
    <property type="molecule type" value="Genomic_DNA"/>
</dbReference>
<name>A0AAV4QVJ8_9ARAC</name>
<keyword evidence="2" id="KW-1185">Reference proteome</keyword>
<gene>
    <name evidence="1" type="ORF">CDAR_555741</name>
</gene>
<comment type="caution">
    <text evidence="1">The sequence shown here is derived from an EMBL/GenBank/DDBJ whole genome shotgun (WGS) entry which is preliminary data.</text>
</comment>
<accession>A0AAV4QVJ8</accession>
<sequence length="109" mass="11678">MGPCAVLAEARAHVLINALSANHEAVCCNLNSEQSCYCTTVRVVLGTQNNETHSGKLTSIPRTLITFGDINNLQKVGMSDSNHQHSFYSGDDLTETTREIAAPGCAVRS</sequence>
<organism evidence="1 2">
    <name type="scientific">Caerostris darwini</name>
    <dbReference type="NCBI Taxonomy" id="1538125"/>
    <lineage>
        <taxon>Eukaryota</taxon>
        <taxon>Metazoa</taxon>
        <taxon>Ecdysozoa</taxon>
        <taxon>Arthropoda</taxon>
        <taxon>Chelicerata</taxon>
        <taxon>Arachnida</taxon>
        <taxon>Araneae</taxon>
        <taxon>Araneomorphae</taxon>
        <taxon>Entelegynae</taxon>
        <taxon>Araneoidea</taxon>
        <taxon>Araneidae</taxon>
        <taxon>Caerostris</taxon>
    </lineage>
</organism>
<evidence type="ECO:0000313" key="2">
    <source>
        <dbReference type="Proteomes" id="UP001054837"/>
    </source>
</evidence>
<dbReference type="AlphaFoldDB" id="A0AAV4QVJ8"/>
<evidence type="ECO:0000313" key="1">
    <source>
        <dbReference type="EMBL" id="GIY13270.1"/>
    </source>
</evidence>
<protein>
    <submittedName>
        <fullName evidence="1">Uncharacterized protein</fullName>
    </submittedName>
</protein>
<dbReference type="Proteomes" id="UP001054837">
    <property type="component" value="Unassembled WGS sequence"/>
</dbReference>
<proteinExistence type="predicted"/>